<dbReference type="AlphaFoldDB" id="A0A319E4C8"/>
<dbReference type="VEuPathDB" id="FungiDB:BO78DRAFT_159235"/>
<feature type="region of interest" description="Disordered" evidence="1">
    <location>
        <begin position="42"/>
        <end position="130"/>
    </location>
</feature>
<protein>
    <submittedName>
        <fullName evidence="3">Uncharacterized protein</fullName>
    </submittedName>
</protein>
<sequence length="200" mass="22601">MGPKPQLKGDQRREGGGPWKMEWIAVDCGGLLAHRHNRRPKIYSHAPTTPAEPVQSASTLAGSGCDGWPKESTQGSVACPPRITADETSRSIVPSKSRGLSGLPRRGPRSHSEAVVDKTTPNQKEKKKRKLSLEEGRSFVCSFPFLLFPFPFPFRFPFPFLSFLLDRKKKIEKRKKKKRGRARMRRKKIPLIKNGPRQSF</sequence>
<gene>
    <name evidence="3" type="ORF">BO78DRAFT_159235</name>
</gene>
<dbReference type="Proteomes" id="UP000248423">
    <property type="component" value="Unassembled WGS sequence"/>
</dbReference>
<evidence type="ECO:0000256" key="2">
    <source>
        <dbReference type="SAM" id="Phobius"/>
    </source>
</evidence>
<evidence type="ECO:0000313" key="3">
    <source>
        <dbReference type="EMBL" id="PYI04937.1"/>
    </source>
</evidence>
<reference evidence="3 4" key="1">
    <citation type="submission" date="2018-02" db="EMBL/GenBank/DDBJ databases">
        <title>The genomes of Aspergillus section Nigri reveals drivers in fungal speciation.</title>
        <authorList>
            <consortium name="DOE Joint Genome Institute"/>
            <person name="Vesth T.C."/>
            <person name="Nybo J."/>
            <person name="Theobald S."/>
            <person name="Brandl J."/>
            <person name="Frisvad J.C."/>
            <person name="Nielsen K.F."/>
            <person name="Lyhne E.K."/>
            <person name="Kogle M.E."/>
            <person name="Kuo A."/>
            <person name="Riley R."/>
            <person name="Clum A."/>
            <person name="Nolan M."/>
            <person name="Lipzen A."/>
            <person name="Salamov A."/>
            <person name="Henrissat B."/>
            <person name="Wiebenga A."/>
            <person name="De vries R.P."/>
            <person name="Grigoriev I.V."/>
            <person name="Mortensen U.H."/>
            <person name="Andersen M.R."/>
            <person name="Baker S.E."/>
        </authorList>
    </citation>
    <scope>NUCLEOTIDE SEQUENCE [LARGE SCALE GENOMIC DNA]</scope>
    <source>
        <strain evidence="3 4">CBS 121057</strain>
    </source>
</reference>
<feature type="transmembrane region" description="Helical" evidence="2">
    <location>
        <begin position="143"/>
        <end position="165"/>
    </location>
</feature>
<proteinExistence type="predicted"/>
<keyword evidence="4" id="KW-1185">Reference proteome</keyword>
<keyword evidence="2" id="KW-0472">Membrane</keyword>
<accession>A0A319E4C8</accession>
<name>A0A319E4C8_ASPSB</name>
<feature type="region of interest" description="Disordered" evidence="1">
    <location>
        <begin position="172"/>
        <end position="200"/>
    </location>
</feature>
<evidence type="ECO:0000313" key="4">
    <source>
        <dbReference type="Proteomes" id="UP000248423"/>
    </source>
</evidence>
<keyword evidence="2" id="KW-0812">Transmembrane</keyword>
<feature type="compositionally biased region" description="Basic residues" evidence="1">
    <location>
        <begin position="172"/>
        <end position="190"/>
    </location>
</feature>
<feature type="region of interest" description="Disordered" evidence="1">
    <location>
        <begin position="1"/>
        <end position="20"/>
    </location>
</feature>
<keyword evidence="2" id="KW-1133">Transmembrane helix</keyword>
<organism evidence="3 4">
    <name type="scientific">Aspergillus sclerotiicarbonarius (strain CBS 121057 / IBT 28362)</name>
    <dbReference type="NCBI Taxonomy" id="1448318"/>
    <lineage>
        <taxon>Eukaryota</taxon>
        <taxon>Fungi</taxon>
        <taxon>Dikarya</taxon>
        <taxon>Ascomycota</taxon>
        <taxon>Pezizomycotina</taxon>
        <taxon>Eurotiomycetes</taxon>
        <taxon>Eurotiomycetidae</taxon>
        <taxon>Eurotiales</taxon>
        <taxon>Aspergillaceae</taxon>
        <taxon>Aspergillus</taxon>
        <taxon>Aspergillus subgen. Circumdati</taxon>
    </lineage>
</organism>
<dbReference type="EMBL" id="KZ826363">
    <property type="protein sequence ID" value="PYI04937.1"/>
    <property type="molecule type" value="Genomic_DNA"/>
</dbReference>
<evidence type="ECO:0000256" key="1">
    <source>
        <dbReference type="SAM" id="MobiDB-lite"/>
    </source>
</evidence>